<dbReference type="EMBL" id="LT629777">
    <property type="protein sequence ID" value="SDS13960.1"/>
    <property type="molecule type" value="Genomic_DNA"/>
</dbReference>
<accession>A0A1H1PS26</accession>
<organism evidence="3 4">
    <name type="scientific">Pseudomonas asplenii</name>
    <dbReference type="NCBI Taxonomy" id="53407"/>
    <lineage>
        <taxon>Bacteria</taxon>
        <taxon>Pseudomonadati</taxon>
        <taxon>Pseudomonadota</taxon>
        <taxon>Gammaproteobacteria</taxon>
        <taxon>Pseudomonadales</taxon>
        <taxon>Pseudomonadaceae</taxon>
        <taxon>Pseudomonas</taxon>
    </lineage>
</organism>
<sequence length="242" mass="26005">MRIIGAAMCLAGWMLCAGAASAATAQVPEGYRLAQQMSTGDGGELELLEDARISADLHQSLWGNGSAFDEDAFDDEALAKDVANRPIVEARLRLLSASGEEVESVGLAYPLATLEKASMAGMPSPAFFLTVDQTAPMGSYSGPATQILMPALHKLQPMQSQAADGTLKPLFLAQTGKAAWQASDALPEILQVSSSPADDESEDFVTVYRTYRLKGDVWQFSSREENSYWESEGDFPQRSAFP</sequence>
<keyword evidence="2" id="KW-0732">Signal</keyword>
<protein>
    <submittedName>
        <fullName evidence="3">Uncharacterized protein</fullName>
    </submittedName>
</protein>
<gene>
    <name evidence="3" type="ORF">SAMN05216598_0646</name>
</gene>
<evidence type="ECO:0000313" key="3">
    <source>
        <dbReference type="EMBL" id="SDS13960.1"/>
    </source>
</evidence>
<dbReference type="Proteomes" id="UP000199524">
    <property type="component" value="Chromosome I"/>
</dbReference>
<feature type="chain" id="PRO_5009256882" evidence="2">
    <location>
        <begin position="23"/>
        <end position="242"/>
    </location>
</feature>
<evidence type="ECO:0000256" key="2">
    <source>
        <dbReference type="SAM" id="SignalP"/>
    </source>
</evidence>
<evidence type="ECO:0000313" key="4">
    <source>
        <dbReference type="Proteomes" id="UP000199524"/>
    </source>
</evidence>
<proteinExistence type="predicted"/>
<feature type="region of interest" description="Disordered" evidence="1">
    <location>
        <begin position="223"/>
        <end position="242"/>
    </location>
</feature>
<dbReference type="AlphaFoldDB" id="A0A1H1PS26"/>
<feature type="signal peptide" evidence="2">
    <location>
        <begin position="1"/>
        <end position="22"/>
    </location>
</feature>
<name>A0A1H1PS26_9PSED</name>
<dbReference type="GeneID" id="300205685"/>
<reference evidence="4" key="1">
    <citation type="submission" date="2016-10" db="EMBL/GenBank/DDBJ databases">
        <authorList>
            <person name="Varghese N."/>
            <person name="Submissions S."/>
        </authorList>
    </citation>
    <scope>NUCLEOTIDE SEQUENCE [LARGE SCALE GENOMIC DNA]</scope>
    <source>
        <strain evidence="4">ATCC 23835</strain>
    </source>
</reference>
<keyword evidence="4" id="KW-1185">Reference proteome</keyword>
<dbReference type="RefSeq" id="WP_090202233.1">
    <property type="nucleotide sequence ID" value="NZ_LT629777.1"/>
</dbReference>
<evidence type="ECO:0000256" key="1">
    <source>
        <dbReference type="SAM" id="MobiDB-lite"/>
    </source>
</evidence>